<keyword evidence="4" id="KW-1003">Cell membrane</keyword>
<accession>A0A0M1M0N0</accession>
<dbReference type="EMBL" id="SWOV01000018">
    <property type="protein sequence ID" value="NFF87889.1"/>
    <property type="molecule type" value="Genomic_DNA"/>
</dbReference>
<proteinExistence type="inferred from homology"/>
<comment type="caution">
    <text evidence="11">The sequence shown here is derived from an EMBL/GenBank/DDBJ whole genome shotgun (WGS) entry which is preliminary data.</text>
</comment>
<evidence type="ECO:0000256" key="7">
    <source>
        <dbReference type="ARBA" id="ARBA00022989"/>
    </source>
</evidence>
<dbReference type="EMBL" id="SWVK01000011">
    <property type="protein sequence ID" value="NFN35272.1"/>
    <property type="molecule type" value="Genomic_DNA"/>
</dbReference>
<dbReference type="GO" id="GO:0005886">
    <property type="term" value="C:plasma membrane"/>
    <property type="evidence" value="ECO:0007669"/>
    <property type="project" value="UniProtKB-SubCell"/>
</dbReference>
<evidence type="ECO:0000313" key="13">
    <source>
        <dbReference type="Proteomes" id="UP000473681"/>
    </source>
</evidence>
<keyword evidence="5" id="KW-0410">Iron transport</keyword>
<evidence type="ECO:0000256" key="3">
    <source>
        <dbReference type="ARBA" id="ARBA00022448"/>
    </source>
</evidence>
<dbReference type="PANTHER" id="PTHR30472:SF19">
    <property type="entry name" value="PETROBACTIN IMPORT SYSTEM PERMEASE PROTEIN YCLO"/>
    <property type="match status" value="1"/>
</dbReference>
<dbReference type="Pfam" id="PF01032">
    <property type="entry name" value="FecCD"/>
    <property type="match status" value="1"/>
</dbReference>
<feature type="transmembrane region" description="Helical" evidence="10">
    <location>
        <begin position="129"/>
        <end position="155"/>
    </location>
</feature>
<evidence type="ECO:0000313" key="12">
    <source>
        <dbReference type="EMBL" id="NFN35272.1"/>
    </source>
</evidence>
<dbReference type="GO" id="GO:0022857">
    <property type="term" value="F:transmembrane transporter activity"/>
    <property type="evidence" value="ECO:0007669"/>
    <property type="project" value="InterPro"/>
</dbReference>
<evidence type="ECO:0000256" key="8">
    <source>
        <dbReference type="ARBA" id="ARBA00023004"/>
    </source>
</evidence>
<dbReference type="Gene3D" id="1.10.3470.10">
    <property type="entry name" value="ABC transporter involved in vitamin B12 uptake, BtuC"/>
    <property type="match status" value="1"/>
</dbReference>
<evidence type="ECO:0000313" key="14">
    <source>
        <dbReference type="Proteomes" id="UP000476820"/>
    </source>
</evidence>
<keyword evidence="7 10" id="KW-1133">Transmembrane helix</keyword>
<organism evidence="11 14">
    <name type="scientific">Clostridium botulinum</name>
    <dbReference type="NCBI Taxonomy" id="1491"/>
    <lineage>
        <taxon>Bacteria</taxon>
        <taxon>Bacillati</taxon>
        <taxon>Bacillota</taxon>
        <taxon>Clostridia</taxon>
        <taxon>Eubacteriales</taxon>
        <taxon>Clostridiaceae</taxon>
        <taxon>Clostridium</taxon>
    </lineage>
</organism>
<keyword evidence="8" id="KW-0408">Iron</keyword>
<dbReference type="Proteomes" id="UP000473681">
    <property type="component" value="Unassembled WGS sequence"/>
</dbReference>
<dbReference type="InterPro" id="IPR037294">
    <property type="entry name" value="ABC_BtuC-like"/>
</dbReference>
<gene>
    <name evidence="11" type="ORF">FC774_08415</name>
    <name evidence="12" type="ORF">FDB51_09030</name>
</gene>
<evidence type="ECO:0000256" key="4">
    <source>
        <dbReference type="ARBA" id="ARBA00022475"/>
    </source>
</evidence>
<dbReference type="OrthoDB" id="9796260at2"/>
<name>A0A0M1M0N0_CLOBO</name>
<keyword evidence="5" id="KW-0406">Ion transport</keyword>
<evidence type="ECO:0000256" key="6">
    <source>
        <dbReference type="ARBA" id="ARBA00022692"/>
    </source>
</evidence>
<comment type="similarity">
    <text evidence="2">Belongs to the binding-protein-dependent transport system permease family. FecCD subfamily.</text>
</comment>
<keyword evidence="3" id="KW-0813">Transport</keyword>
<feature type="transmembrane region" description="Helical" evidence="10">
    <location>
        <begin position="104"/>
        <end position="123"/>
    </location>
</feature>
<evidence type="ECO:0000313" key="11">
    <source>
        <dbReference type="EMBL" id="NFF87889.1"/>
    </source>
</evidence>
<dbReference type="CDD" id="cd06550">
    <property type="entry name" value="TM_ABC_iron-siderophores_like"/>
    <property type="match status" value="1"/>
</dbReference>
<evidence type="ECO:0000256" key="5">
    <source>
        <dbReference type="ARBA" id="ARBA00022496"/>
    </source>
</evidence>
<dbReference type="AlphaFoldDB" id="A0A0M1M0N0"/>
<keyword evidence="9 10" id="KW-0472">Membrane</keyword>
<sequence length="316" mass="35414">MRHNKKLLILSFLAIILCVLFVVIGLNSNNLSYALSRRIPKVIAIVLTGASIAFSSVIFQTISQNHILTPSVIGLDSLYMLIQTIIVLLFGSSNLFLTDKKLNFFLSLITMLCFTGILYKFLFKKGSKNIFFLLLVGLVFGTLFESLTSFMQVVIDPNEFQTLQNKMFASFNNVNTNVLFISLIIVILVFVYVYEHLDTLDVMLLGRENSINLGVDYDNIVKKMLICVAILVSVATALVGPITFLGLLVVNIARQMLTTYKHKYLFNASILISIIALIGGQLIVERYMNFGTTVSVIINFVGGIYFIYLLLKERSL</sequence>
<dbReference type="Proteomes" id="UP000476820">
    <property type="component" value="Unassembled WGS sequence"/>
</dbReference>
<evidence type="ECO:0000256" key="9">
    <source>
        <dbReference type="ARBA" id="ARBA00023136"/>
    </source>
</evidence>
<dbReference type="PANTHER" id="PTHR30472">
    <property type="entry name" value="FERRIC ENTEROBACTIN TRANSPORT SYSTEM PERMEASE PROTEIN"/>
    <property type="match status" value="1"/>
</dbReference>
<comment type="subcellular location">
    <subcellularLocation>
        <location evidence="1">Cell membrane</location>
        <topology evidence="1">Multi-pass membrane protein</topology>
    </subcellularLocation>
</comment>
<dbReference type="SUPFAM" id="SSF81345">
    <property type="entry name" value="ABC transporter involved in vitamin B12 uptake, BtuC"/>
    <property type="match status" value="1"/>
</dbReference>
<feature type="transmembrane region" description="Helical" evidence="10">
    <location>
        <begin position="264"/>
        <end position="284"/>
    </location>
</feature>
<reference evidence="13 14" key="1">
    <citation type="submission" date="2019-04" db="EMBL/GenBank/DDBJ databases">
        <title>Genome sequencing of Clostridium botulinum Groups I-IV and Clostridium butyricum.</title>
        <authorList>
            <person name="Brunt J."/>
            <person name="Van Vliet A.H.M."/>
            <person name="Stringer S.C."/>
            <person name="Carter A.T."/>
            <person name="Peck M.W."/>
        </authorList>
    </citation>
    <scope>NUCLEOTIDE SEQUENCE [LARGE SCALE GENOMIC DNA]</scope>
    <source>
        <strain evidence="11 14">1605</strain>
        <strain evidence="12 13">CB-K-33E</strain>
    </source>
</reference>
<dbReference type="GO" id="GO:0033214">
    <property type="term" value="P:siderophore-iron import into cell"/>
    <property type="evidence" value="ECO:0007669"/>
    <property type="project" value="TreeGrafter"/>
</dbReference>
<feature type="transmembrane region" description="Helical" evidence="10">
    <location>
        <begin position="39"/>
        <end position="58"/>
    </location>
</feature>
<feature type="transmembrane region" description="Helical" evidence="10">
    <location>
        <begin position="223"/>
        <end position="252"/>
    </location>
</feature>
<dbReference type="RefSeq" id="WP_012451721.1">
    <property type="nucleotide sequence ID" value="NZ_CP010520.1"/>
</dbReference>
<feature type="transmembrane region" description="Helical" evidence="10">
    <location>
        <begin position="6"/>
        <end position="27"/>
    </location>
</feature>
<evidence type="ECO:0000256" key="1">
    <source>
        <dbReference type="ARBA" id="ARBA00004651"/>
    </source>
</evidence>
<keyword evidence="6 10" id="KW-0812">Transmembrane</keyword>
<dbReference type="InterPro" id="IPR000522">
    <property type="entry name" value="ABC_transptr_permease_BtuC"/>
</dbReference>
<protein>
    <submittedName>
        <fullName evidence="11">Iron ABC transporter permease</fullName>
    </submittedName>
</protein>
<feature type="transmembrane region" description="Helical" evidence="10">
    <location>
        <begin position="290"/>
        <end position="311"/>
    </location>
</feature>
<dbReference type="FunFam" id="1.10.3470.10:FF:000004">
    <property type="entry name" value="Iron compound ABC transporter, permease"/>
    <property type="match status" value="1"/>
</dbReference>
<evidence type="ECO:0000256" key="10">
    <source>
        <dbReference type="SAM" id="Phobius"/>
    </source>
</evidence>
<feature type="transmembrane region" description="Helical" evidence="10">
    <location>
        <begin position="176"/>
        <end position="194"/>
    </location>
</feature>
<feature type="transmembrane region" description="Helical" evidence="10">
    <location>
        <begin position="78"/>
        <end position="97"/>
    </location>
</feature>
<evidence type="ECO:0000256" key="2">
    <source>
        <dbReference type="ARBA" id="ARBA00007935"/>
    </source>
</evidence>